<name>A0A8J3A847_9ACTN</name>
<dbReference type="RefSeq" id="WP_229730487.1">
    <property type="nucleotide sequence ID" value="NZ_BMHA01000002.1"/>
</dbReference>
<dbReference type="AlphaFoldDB" id="A0A8J3A847"/>
<dbReference type="InterPro" id="IPR038404">
    <property type="entry name" value="TRAP_DctP_sf"/>
</dbReference>
<dbReference type="Pfam" id="PF03480">
    <property type="entry name" value="DctP"/>
    <property type="match status" value="1"/>
</dbReference>
<dbReference type="EMBL" id="BMHA01000002">
    <property type="protein sequence ID" value="GGI04088.1"/>
    <property type="molecule type" value="Genomic_DNA"/>
</dbReference>
<organism evidence="4 5">
    <name type="scientific">Egicoccus halophilus</name>
    <dbReference type="NCBI Taxonomy" id="1670830"/>
    <lineage>
        <taxon>Bacteria</taxon>
        <taxon>Bacillati</taxon>
        <taxon>Actinomycetota</taxon>
        <taxon>Nitriliruptoria</taxon>
        <taxon>Egicoccales</taxon>
        <taxon>Egicoccaceae</taxon>
        <taxon>Egicoccus</taxon>
    </lineage>
</organism>
<dbReference type="PANTHER" id="PTHR33376:SF15">
    <property type="entry name" value="BLL6794 PROTEIN"/>
    <property type="match status" value="1"/>
</dbReference>
<evidence type="ECO:0000256" key="3">
    <source>
        <dbReference type="SAM" id="SignalP"/>
    </source>
</evidence>
<accession>A0A8J3A847</accession>
<comment type="caution">
    <text evidence="4">The sequence shown here is derived from an EMBL/GenBank/DDBJ whole genome shotgun (WGS) entry which is preliminary data.</text>
</comment>
<keyword evidence="1 3" id="KW-0732">Signal</keyword>
<dbReference type="NCBIfam" id="NF037995">
    <property type="entry name" value="TRAP_S1"/>
    <property type="match status" value="1"/>
</dbReference>
<dbReference type="Gene3D" id="3.40.190.170">
    <property type="entry name" value="Bacterial extracellular solute-binding protein, family 7"/>
    <property type="match status" value="1"/>
</dbReference>
<gene>
    <name evidence="4" type="ORF">GCM10011354_07310</name>
</gene>
<feature type="region of interest" description="Disordered" evidence="2">
    <location>
        <begin position="31"/>
        <end position="63"/>
    </location>
</feature>
<reference evidence="4" key="2">
    <citation type="submission" date="2020-09" db="EMBL/GenBank/DDBJ databases">
        <authorList>
            <person name="Sun Q."/>
            <person name="Zhou Y."/>
        </authorList>
    </citation>
    <scope>NUCLEOTIDE SEQUENCE</scope>
    <source>
        <strain evidence="4">CGMCC 1.14988</strain>
    </source>
</reference>
<reference evidence="4" key="1">
    <citation type="journal article" date="2014" name="Int. J. Syst. Evol. Microbiol.">
        <title>Complete genome sequence of Corynebacterium casei LMG S-19264T (=DSM 44701T), isolated from a smear-ripened cheese.</title>
        <authorList>
            <consortium name="US DOE Joint Genome Institute (JGI-PGF)"/>
            <person name="Walter F."/>
            <person name="Albersmeier A."/>
            <person name="Kalinowski J."/>
            <person name="Ruckert C."/>
        </authorList>
    </citation>
    <scope>NUCLEOTIDE SEQUENCE</scope>
    <source>
        <strain evidence="4">CGMCC 1.14988</strain>
    </source>
</reference>
<evidence type="ECO:0000256" key="1">
    <source>
        <dbReference type="ARBA" id="ARBA00022729"/>
    </source>
</evidence>
<dbReference type="PROSITE" id="PS51257">
    <property type="entry name" value="PROKAR_LIPOPROTEIN"/>
    <property type="match status" value="1"/>
</dbReference>
<keyword evidence="5" id="KW-1185">Reference proteome</keyword>
<feature type="signal peptide" evidence="3">
    <location>
        <begin position="1"/>
        <end position="26"/>
    </location>
</feature>
<sequence length="383" mass="41390">MYSNASRGRRTIAATMAMGLVLVACGGDDDDATDTAAPTEDTADTDGDTAGEDAGDDGAAAPDADAFADAPEVEVVFGHPFPDQHHLAVNVLQPWMDEVTEMTDGTVRFDVQPAGALSGPPDNYEHPAAGVTDMGWALHGYTPGQFPITQVIELPFVFGSAVQGTEVLWNLYEEFPEFQDEYGEVQVLALWAHDVGDLFTTSTPVESTDDVRGLSIRTPAPMQNALIETLGGSAVGMPAPELYDSLDRGVIDGLLIGHSGVPTFGLEEVVGHVTRGNFFVGTMFLVMNPATWDAMSPEQQAVFQETAFEDLSMRLAEDMDQVGGEAVDQFEEWGFEIHELDESQLQEWRDATADVPQSWIDSMGDDVQAQEMYDRMLELAGVN</sequence>
<evidence type="ECO:0000313" key="4">
    <source>
        <dbReference type="EMBL" id="GGI04088.1"/>
    </source>
</evidence>
<proteinExistence type="predicted"/>
<dbReference type="InterPro" id="IPR018389">
    <property type="entry name" value="DctP_fam"/>
</dbReference>
<dbReference type="PANTHER" id="PTHR33376">
    <property type="match status" value="1"/>
</dbReference>
<evidence type="ECO:0000256" key="2">
    <source>
        <dbReference type="SAM" id="MobiDB-lite"/>
    </source>
</evidence>
<evidence type="ECO:0000313" key="5">
    <source>
        <dbReference type="Proteomes" id="UP000650511"/>
    </source>
</evidence>
<protein>
    <submittedName>
        <fullName evidence="4">C4-dicarboxylate ABC transporter</fullName>
    </submittedName>
</protein>
<feature type="compositionally biased region" description="Acidic residues" evidence="2">
    <location>
        <begin position="41"/>
        <end position="56"/>
    </location>
</feature>
<dbReference type="CDD" id="cd13665">
    <property type="entry name" value="PBP2_TRAP_Dctp3_4"/>
    <property type="match status" value="1"/>
</dbReference>
<dbReference type="Proteomes" id="UP000650511">
    <property type="component" value="Unassembled WGS sequence"/>
</dbReference>
<feature type="chain" id="PRO_5038472434" evidence="3">
    <location>
        <begin position="27"/>
        <end position="383"/>
    </location>
</feature>
<dbReference type="GO" id="GO:0055085">
    <property type="term" value="P:transmembrane transport"/>
    <property type="evidence" value="ECO:0007669"/>
    <property type="project" value="InterPro"/>
</dbReference>